<gene>
    <name evidence="1" type="ORF">IE53DRAFT_161548</name>
</gene>
<evidence type="ECO:0000313" key="1">
    <source>
        <dbReference type="EMBL" id="PWN53494.1"/>
    </source>
</evidence>
<name>A0ACD0P627_9BASI</name>
<accession>A0ACD0P627</accession>
<sequence length="301" mass="31551">MSISAPTRPKRSDLSSDYTITSLNSTPSIFSSLPENMGPSYGRNDGLDAGGPWNRAHEERAYGLHSHSTPRAEGSRILPPASSIVASTGSYGSASDAALPPLSSGLGLGSGDFASPYGGEVNHQQQFPSAGPSLVAQGGQMYASSRPLYPLYGASGSSSQGGAASYAPQYSSSPYPPSGHFAQHHSHGLPVPYRAHEGGNPHSAYEGYTSSAPSTSAGLQGGRDVAGGAFDYRAHYFNPFDVKHRRRTTKSQFRVLEGTFKEIPKPNAALRKALSTQLDMPPRAVQVRVPPCLSPSPSSGC</sequence>
<protein>
    <submittedName>
        <fullName evidence="1">Uncharacterized protein</fullName>
    </submittedName>
</protein>
<organism evidence="1 2">
    <name type="scientific">Violaceomyces palustris</name>
    <dbReference type="NCBI Taxonomy" id="1673888"/>
    <lineage>
        <taxon>Eukaryota</taxon>
        <taxon>Fungi</taxon>
        <taxon>Dikarya</taxon>
        <taxon>Basidiomycota</taxon>
        <taxon>Ustilaginomycotina</taxon>
        <taxon>Ustilaginomycetes</taxon>
        <taxon>Violaceomycetales</taxon>
        <taxon>Violaceomycetaceae</taxon>
        <taxon>Violaceomyces</taxon>
    </lineage>
</organism>
<keyword evidence="2" id="KW-1185">Reference proteome</keyword>
<proteinExistence type="predicted"/>
<evidence type="ECO:0000313" key="2">
    <source>
        <dbReference type="Proteomes" id="UP000245626"/>
    </source>
</evidence>
<reference evidence="1 2" key="1">
    <citation type="journal article" date="2018" name="Mol. Biol. Evol.">
        <title>Broad Genomic Sampling Reveals a Smut Pathogenic Ancestry of the Fungal Clade Ustilaginomycotina.</title>
        <authorList>
            <person name="Kijpornyongpan T."/>
            <person name="Mondo S.J."/>
            <person name="Barry K."/>
            <person name="Sandor L."/>
            <person name="Lee J."/>
            <person name="Lipzen A."/>
            <person name="Pangilinan J."/>
            <person name="LaButti K."/>
            <person name="Hainaut M."/>
            <person name="Henrissat B."/>
            <person name="Grigoriev I.V."/>
            <person name="Spatafora J.W."/>
            <person name="Aime M.C."/>
        </authorList>
    </citation>
    <scope>NUCLEOTIDE SEQUENCE [LARGE SCALE GENOMIC DNA]</scope>
    <source>
        <strain evidence="1 2">SA 807</strain>
    </source>
</reference>
<dbReference type="EMBL" id="KZ819723">
    <property type="protein sequence ID" value="PWN53494.1"/>
    <property type="molecule type" value="Genomic_DNA"/>
</dbReference>
<dbReference type="Proteomes" id="UP000245626">
    <property type="component" value="Unassembled WGS sequence"/>
</dbReference>